<proteinExistence type="inferred from homology"/>
<dbReference type="InterPro" id="IPR036165">
    <property type="entry name" value="YefM-like_sf"/>
</dbReference>
<gene>
    <name evidence="2" type="ORF">A3I24_03930</name>
</gene>
<dbReference type="SUPFAM" id="SSF143120">
    <property type="entry name" value="YefM-like"/>
    <property type="match status" value="1"/>
</dbReference>
<evidence type="ECO:0000313" key="3">
    <source>
        <dbReference type="Proteomes" id="UP000177690"/>
    </source>
</evidence>
<dbReference type="EMBL" id="MHJL01000034">
    <property type="protein sequence ID" value="OGY66812.1"/>
    <property type="molecule type" value="Genomic_DNA"/>
</dbReference>
<name>A0A1G1ZQJ0_9BACT</name>
<evidence type="ECO:0000313" key="2">
    <source>
        <dbReference type="EMBL" id="OGY66812.1"/>
    </source>
</evidence>
<dbReference type="NCBIfam" id="TIGR01552">
    <property type="entry name" value="phd_fam"/>
    <property type="match status" value="1"/>
</dbReference>
<comment type="similarity">
    <text evidence="1">Belongs to the phD/YefM antitoxin family.</text>
</comment>
<dbReference type="STRING" id="1798409.A3I24_03930"/>
<comment type="caution">
    <text evidence="2">The sequence shown here is derived from an EMBL/GenBank/DDBJ whole genome shotgun (WGS) entry which is preliminary data.</text>
</comment>
<evidence type="ECO:0008006" key="4">
    <source>
        <dbReference type="Google" id="ProtNLM"/>
    </source>
</evidence>
<evidence type="ECO:0000256" key="1">
    <source>
        <dbReference type="ARBA" id="ARBA00009981"/>
    </source>
</evidence>
<sequence>MTKIAGLKELRENTESYIKSIQKGDSFVIVRRSKPVFKITPISEEDEIWEDVVDFTKIKKGGLPLKEALVKVHSWTSSKKHSKS</sequence>
<dbReference type="Proteomes" id="UP000177690">
    <property type="component" value="Unassembled WGS sequence"/>
</dbReference>
<protein>
    <recommendedName>
        <fullName evidence="4">Antitoxin</fullName>
    </recommendedName>
</protein>
<reference evidence="2 3" key="1">
    <citation type="journal article" date="2016" name="Nat. Commun.">
        <title>Thousands of microbial genomes shed light on interconnected biogeochemical processes in an aquifer system.</title>
        <authorList>
            <person name="Anantharaman K."/>
            <person name="Brown C.T."/>
            <person name="Hug L.A."/>
            <person name="Sharon I."/>
            <person name="Castelle C.J."/>
            <person name="Probst A.J."/>
            <person name="Thomas B.C."/>
            <person name="Singh A."/>
            <person name="Wilkins M.J."/>
            <person name="Karaoz U."/>
            <person name="Brodie E.L."/>
            <person name="Williams K.H."/>
            <person name="Hubbard S.S."/>
            <person name="Banfield J.F."/>
        </authorList>
    </citation>
    <scope>NUCLEOTIDE SEQUENCE [LARGE SCALE GENOMIC DNA]</scope>
</reference>
<dbReference type="AlphaFoldDB" id="A0A1G1ZQJ0"/>
<organism evidence="2 3">
    <name type="scientific">Candidatus Harrisonbacteria bacterium RIFCSPLOWO2_02_FULL_41_13b</name>
    <dbReference type="NCBI Taxonomy" id="1798409"/>
    <lineage>
        <taxon>Bacteria</taxon>
        <taxon>Candidatus Harrisoniibacteriota</taxon>
    </lineage>
</organism>
<accession>A0A1G1ZQJ0</accession>